<dbReference type="InterPro" id="IPR029044">
    <property type="entry name" value="Nucleotide-diphossugar_trans"/>
</dbReference>
<organism evidence="2 3">
    <name type="scientific">Amycolatopsis samaneae</name>
    <dbReference type="NCBI Taxonomy" id="664691"/>
    <lineage>
        <taxon>Bacteria</taxon>
        <taxon>Bacillati</taxon>
        <taxon>Actinomycetota</taxon>
        <taxon>Actinomycetes</taxon>
        <taxon>Pseudonocardiales</taxon>
        <taxon>Pseudonocardiaceae</taxon>
        <taxon>Amycolatopsis</taxon>
    </lineage>
</organism>
<feature type="domain" description="Glycosyltransferase 2-like" evidence="1">
    <location>
        <begin position="7"/>
        <end position="91"/>
    </location>
</feature>
<dbReference type="InterPro" id="IPR001173">
    <property type="entry name" value="Glyco_trans_2-like"/>
</dbReference>
<comment type="caution">
    <text evidence="2">The sequence shown here is derived from an EMBL/GenBank/DDBJ whole genome shotgun (WGS) entry which is preliminary data.</text>
</comment>
<dbReference type="PANTHER" id="PTHR43630">
    <property type="entry name" value="POLY-BETA-1,6-N-ACETYL-D-GLUCOSAMINE SYNTHASE"/>
    <property type="match status" value="1"/>
</dbReference>
<proteinExistence type="predicted"/>
<name>A0ABW5G7Y3_9PSEU</name>
<dbReference type="Gene3D" id="3.90.550.10">
    <property type="entry name" value="Spore Coat Polysaccharide Biosynthesis Protein SpsA, Chain A"/>
    <property type="match status" value="1"/>
</dbReference>
<dbReference type="SUPFAM" id="SSF53448">
    <property type="entry name" value="Nucleotide-diphospho-sugar transferases"/>
    <property type="match status" value="1"/>
</dbReference>
<dbReference type="Pfam" id="PF00535">
    <property type="entry name" value="Glycos_transf_2"/>
    <property type="match status" value="1"/>
</dbReference>
<keyword evidence="2" id="KW-0328">Glycosyltransferase</keyword>
<protein>
    <submittedName>
        <fullName evidence="2">Glycosyltransferase</fullName>
        <ecNumber evidence="2">2.4.-.-</ecNumber>
    </submittedName>
</protein>
<evidence type="ECO:0000259" key="1">
    <source>
        <dbReference type="Pfam" id="PF00535"/>
    </source>
</evidence>
<evidence type="ECO:0000313" key="3">
    <source>
        <dbReference type="Proteomes" id="UP001597419"/>
    </source>
</evidence>
<gene>
    <name evidence="2" type="ORF">ACFSYJ_00010</name>
</gene>
<accession>A0ABW5G7Y3</accession>
<reference evidence="3" key="1">
    <citation type="journal article" date="2019" name="Int. J. Syst. Evol. Microbiol.">
        <title>The Global Catalogue of Microorganisms (GCM) 10K type strain sequencing project: providing services to taxonomists for standard genome sequencing and annotation.</title>
        <authorList>
            <consortium name="The Broad Institute Genomics Platform"/>
            <consortium name="The Broad Institute Genome Sequencing Center for Infectious Disease"/>
            <person name="Wu L."/>
            <person name="Ma J."/>
        </authorList>
    </citation>
    <scope>NUCLEOTIDE SEQUENCE [LARGE SCALE GENOMIC DNA]</scope>
    <source>
        <strain evidence="3">CGMCC 4.7643</strain>
    </source>
</reference>
<dbReference type="SUPFAM" id="SSF48452">
    <property type="entry name" value="TPR-like"/>
    <property type="match status" value="1"/>
</dbReference>
<dbReference type="Gene3D" id="1.25.40.10">
    <property type="entry name" value="Tetratricopeptide repeat domain"/>
    <property type="match status" value="1"/>
</dbReference>
<evidence type="ECO:0000313" key="2">
    <source>
        <dbReference type="EMBL" id="MFD2456953.1"/>
    </source>
</evidence>
<dbReference type="EC" id="2.4.-.-" evidence="2"/>
<sequence>MTARLSLTMIVRDEEARLGRVLRDMAGVCDEMVVVDTGSRDGTRRVARDAGARVLDFAWVDDFAAARNFALDACTGEWVLWLDADDVVPPGVRAELWVVKRELLTGELDAVTTPYHYAFDEDTGACAYTFPRERLARRVTGLRWRGAVHEFLAVPGDRVLHREDLAVEHRPDPATRAGKSRRNLRIVERMVREGDRSPRTRYYHACELRDAGRHAAALDAFAVYLRNPGEEWEQYAALLRMSECAEKLGLTGEAGEHLHRALRLDSSRAEAFLGLGGPYFERGEWAKALPFYAAAAAQKAPVSGFVSPPDYSWRPWDFLSVCLARLDRHEESVAAAVVSLEAGNPERDRLWSNIRWSLDRLPPGHGFRSGRHP</sequence>
<keyword evidence="3" id="KW-1185">Reference proteome</keyword>
<dbReference type="RefSeq" id="WP_345401735.1">
    <property type="nucleotide sequence ID" value="NZ_BAABHG010000013.1"/>
</dbReference>
<keyword evidence="2" id="KW-0808">Transferase</keyword>
<dbReference type="CDD" id="cd02511">
    <property type="entry name" value="Beta4Glucosyltransferase"/>
    <property type="match status" value="1"/>
</dbReference>
<dbReference type="EMBL" id="JBHUKU010000001">
    <property type="protein sequence ID" value="MFD2456953.1"/>
    <property type="molecule type" value="Genomic_DNA"/>
</dbReference>
<dbReference type="PANTHER" id="PTHR43630:SF2">
    <property type="entry name" value="GLYCOSYLTRANSFERASE"/>
    <property type="match status" value="1"/>
</dbReference>
<dbReference type="GO" id="GO:0016757">
    <property type="term" value="F:glycosyltransferase activity"/>
    <property type="evidence" value="ECO:0007669"/>
    <property type="project" value="UniProtKB-KW"/>
</dbReference>
<dbReference type="Proteomes" id="UP001597419">
    <property type="component" value="Unassembled WGS sequence"/>
</dbReference>
<dbReference type="InterPro" id="IPR011990">
    <property type="entry name" value="TPR-like_helical_dom_sf"/>
</dbReference>